<dbReference type="GO" id="GO:0051213">
    <property type="term" value="F:dioxygenase activity"/>
    <property type="evidence" value="ECO:0007669"/>
    <property type="project" value="UniProtKB-KW"/>
</dbReference>
<keyword evidence="7" id="KW-0560">Oxidoreductase</keyword>
<keyword evidence="12" id="KW-0223">Dioxygenase</keyword>
<evidence type="ECO:0000256" key="10">
    <source>
        <dbReference type="ARBA" id="ARBA00049401"/>
    </source>
</evidence>
<dbReference type="PATRIC" id="fig|740709.3.peg.2484"/>
<dbReference type="Gene3D" id="3.20.20.70">
    <property type="entry name" value="Aldolase class I"/>
    <property type="match status" value="1"/>
</dbReference>
<keyword evidence="6" id="KW-0547">Nucleotide-binding</keyword>
<dbReference type="PANTHER" id="PTHR42747">
    <property type="entry name" value="NITRONATE MONOOXYGENASE-RELATED"/>
    <property type="match status" value="1"/>
</dbReference>
<sequence>MHPKQGFMQQLGIQYPIIQAPMAGVSTPALAAAVSNAGGLGSLGLGASSVEQVEQQLLATRKLTDKPINLNFFCHQPAQADADKEAAWLRHLQPFFAEFGATAPSHLKLPYLSFDEQPELLQLLLQQRPAVVSFHFGLPAQAAIDALSDAGIVTIACATTLDEALVAQALGIDAVVAQGAEAGGHRGVFKPEDGDLELGLMALLTQLNEQLQIPLIAAGGIMNGQAIAAALQLGAQAVQLGTAFILTPESAAKAGHRQALTGAASGRTAITSAISGRPARGIVNRFYREVDSQQAPALPAYPIAYDAGKALTAAALAKGNEQFGAYWAGQAAALARQLPAAELMALLVKEWHAASR</sequence>
<keyword evidence="8" id="KW-0503">Monooxygenase</keyword>
<keyword evidence="3" id="KW-0216">Detoxification</keyword>
<evidence type="ECO:0000256" key="3">
    <source>
        <dbReference type="ARBA" id="ARBA00022575"/>
    </source>
</evidence>
<dbReference type="InterPro" id="IPR004136">
    <property type="entry name" value="NMO"/>
</dbReference>
<dbReference type="GO" id="GO:0000166">
    <property type="term" value="F:nucleotide binding"/>
    <property type="evidence" value="ECO:0007669"/>
    <property type="project" value="UniProtKB-KW"/>
</dbReference>
<dbReference type="OrthoDB" id="9778912at2"/>
<evidence type="ECO:0000313" key="12">
    <source>
        <dbReference type="EMBL" id="EKE79961.1"/>
    </source>
</evidence>
<reference evidence="12 13" key="1">
    <citation type="journal article" date="2012" name="J. Bacteriol.">
        <title>Genome Sequence of Idiomarina xiamenensis Type Strain 10-D-4.</title>
        <authorList>
            <person name="Lai Q."/>
            <person name="Wang L."/>
            <person name="Wang W."/>
            <person name="Shao Z."/>
        </authorList>
    </citation>
    <scope>NUCLEOTIDE SEQUENCE [LARGE SCALE GENOMIC DNA]</scope>
    <source>
        <strain evidence="12 13">10-D-4</strain>
    </source>
</reference>
<keyword evidence="4" id="KW-0285">Flavoprotein</keyword>
<dbReference type="FunFam" id="3.20.20.70:FF:000154">
    <property type="entry name" value="Probable nitronate monooxygenase"/>
    <property type="match status" value="1"/>
</dbReference>
<dbReference type="CDD" id="cd04730">
    <property type="entry name" value="NPD_like"/>
    <property type="match status" value="1"/>
</dbReference>
<dbReference type="STRING" id="740709.A10D4_12293"/>
<comment type="cofactor">
    <cofactor evidence="1">
        <name>FMN</name>
        <dbReference type="ChEBI" id="CHEBI:58210"/>
    </cofactor>
</comment>
<comment type="similarity">
    <text evidence="2">Belongs to the nitronate monooxygenase family. NMO class I subfamily.</text>
</comment>
<evidence type="ECO:0000256" key="2">
    <source>
        <dbReference type="ARBA" id="ARBA00009881"/>
    </source>
</evidence>
<accession>K2J9L8</accession>
<gene>
    <name evidence="12" type="ORF">A10D4_12293</name>
</gene>
<dbReference type="RefSeq" id="WP_008489861.1">
    <property type="nucleotide sequence ID" value="NZ_AMRG01000019.1"/>
</dbReference>
<keyword evidence="5" id="KW-0288">FMN</keyword>
<dbReference type="eggNOG" id="COG2070">
    <property type="taxonomic scope" value="Bacteria"/>
</dbReference>
<dbReference type="SUPFAM" id="SSF51412">
    <property type="entry name" value="Inosine monophosphate dehydrogenase (IMPDH)"/>
    <property type="match status" value="1"/>
</dbReference>
<dbReference type="GO" id="GO:0018580">
    <property type="term" value="F:nitronate monooxygenase activity"/>
    <property type="evidence" value="ECO:0007669"/>
    <property type="project" value="InterPro"/>
</dbReference>
<evidence type="ECO:0000256" key="4">
    <source>
        <dbReference type="ARBA" id="ARBA00022630"/>
    </source>
</evidence>
<evidence type="ECO:0000256" key="5">
    <source>
        <dbReference type="ARBA" id="ARBA00022643"/>
    </source>
</evidence>
<organism evidence="12 13">
    <name type="scientific">Idiomarina xiamenensis 10-D-4</name>
    <dbReference type="NCBI Taxonomy" id="740709"/>
    <lineage>
        <taxon>Bacteria</taxon>
        <taxon>Pseudomonadati</taxon>
        <taxon>Pseudomonadota</taxon>
        <taxon>Gammaproteobacteria</taxon>
        <taxon>Alteromonadales</taxon>
        <taxon>Idiomarinaceae</taxon>
        <taxon>Idiomarina</taxon>
    </lineage>
</organism>
<keyword evidence="13" id="KW-1185">Reference proteome</keyword>
<evidence type="ECO:0000256" key="11">
    <source>
        <dbReference type="ARBA" id="ARBA00067136"/>
    </source>
</evidence>
<evidence type="ECO:0000313" key="13">
    <source>
        <dbReference type="Proteomes" id="UP000014115"/>
    </source>
</evidence>
<evidence type="ECO:0000256" key="7">
    <source>
        <dbReference type="ARBA" id="ARBA00023002"/>
    </source>
</evidence>
<dbReference type="GO" id="GO:0009636">
    <property type="term" value="P:response to toxic substance"/>
    <property type="evidence" value="ECO:0007669"/>
    <property type="project" value="UniProtKB-KW"/>
</dbReference>
<dbReference type="AlphaFoldDB" id="K2J9L8"/>
<evidence type="ECO:0000256" key="8">
    <source>
        <dbReference type="ARBA" id="ARBA00023033"/>
    </source>
</evidence>
<evidence type="ECO:0000256" key="6">
    <source>
        <dbReference type="ARBA" id="ARBA00022741"/>
    </source>
</evidence>
<evidence type="ECO:0000256" key="1">
    <source>
        <dbReference type="ARBA" id="ARBA00001917"/>
    </source>
</evidence>
<proteinExistence type="inferred from homology"/>
<dbReference type="Proteomes" id="UP000014115">
    <property type="component" value="Unassembled WGS sequence"/>
</dbReference>
<evidence type="ECO:0000256" key="9">
    <source>
        <dbReference type="ARBA" id="ARBA00031155"/>
    </source>
</evidence>
<dbReference type="InterPro" id="IPR013785">
    <property type="entry name" value="Aldolase_TIM"/>
</dbReference>
<dbReference type="PANTHER" id="PTHR42747:SF3">
    <property type="entry name" value="NITRONATE MONOOXYGENASE-RELATED"/>
    <property type="match status" value="1"/>
</dbReference>
<protein>
    <recommendedName>
        <fullName evidence="11">Nitronate monooxygenase</fullName>
    </recommendedName>
    <alternativeName>
        <fullName evidence="9">Propionate 3-nitronate monooxygenase</fullName>
    </alternativeName>
</protein>
<comment type="catalytic activity">
    <reaction evidence="10">
        <text>3 propionate 3-nitronate + 3 O2 + H2O = 3 3-oxopropanoate + 2 nitrate + nitrite + H2O2 + 3 H(+)</text>
        <dbReference type="Rhea" id="RHEA:57332"/>
        <dbReference type="ChEBI" id="CHEBI:15377"/>
        <dbReference type="ChEBI" id="CHEBI:15378"/>
        <dbReference type="ChEBI" id="CHEBI:15379"/>
        <dbReference type="ChEBI" id="CHEBI:16240"/>
        <dbReference type="ChEBI" id="CHEBI:16301"/>
        <dbReference type="ChEBI" id="CHEBI:17632"/>
        <dbReference type="ChEBI" id="CHEBI:33190"/>
        <dbReference type="ChEBI" id="CHEBI:136067"/>
    </reaction>
</comment>
<name>K2J9L8_9GAMM</name>
<comment type="caution">
    <text evidence="12">The sequence shown here is derived from an EMBL/GenBank/DDBJ whole genome shotgun (WGS) entry which is preliminary data.</text>
</comment>
<dbReference type="EMBL" id="AMRG01000019">
    <property type="protein sequence ID" value="EKE79961.1"/>
    <property type="molecule type" value="Genomic_DNA"/>
</dbReference>
<dbReference type="Pfam" id="PF03060">
    <property type="entry name" value="NMO"/>
    <property type="match status" value="1"/>
</dbReference>